<dbReference type="GO" id="GO:0016787">
    <property type="term" value="F:hydrolase activity"/>
    <property type="evidence" value="ECO:0007669"/>
    <property type="project" value="UniProtKB-KW"/>
</dbReference>
<dbReference type="PROSITE" id="PS51462">
    <property type="entry name" value="NUDIX"/>
    <property type="match status" value="1"/>
</dbReference>
<feature type="domain" description="Nudix hydrolase" evidence="2">
    <location>
        <begin position="1"/>
        <end position="116"/>
    </location>
</feature>
<feature type="region of interest" description="Disordered" evidence="1">
    <location>
        <begin position="115"/>
        <end position="141"/>
    </location>
</feature>
<gene>
    <name evidence="3" type="ORF">K8W24_09790</name>
</gene>
<keyword evidence="3" id="KW-0378">Hydrolase</keyword>
<evidence type="ECO:0000259" key="2">
    <source>
        <dbReference type="PROSITE" id="PS51462"/>
    </source>
</evidence>
<evidence type="ECO:0000313" key="3">
    <source>
        <dbReference type="EMBL" id="HJF50072.1"/>
    </source>
</evidence>
<dbReference type="Proteomes" id="UP000775129">
    <property type="component" value="Unassembled WGS sequence"/>
</dbReference>
<sequence>MLHALSSPHRRYCAECRDFPGGHAEPGGGTSAAPRREQLEEIGVEVEVSGVSRLHVEESAADGGLDLRLWVLTTGAGNPRNLAPEERDDLRWFTHEELPTLRLAHPSYAPLLEELLAPTDGPAPPREPVAHSTPSAPSLDH</sequence>
<dbReference type="SUPFAM" id="SSF55811">
    <property type="entry name" value="Nudix"/>
    <property type="match status" value="1"/>
</dbReference>
<evidence type="ECO:0000256" key="1">
    <source>
        <dbReference type="SAM" id="MobiDB-lite"/>
    </source>
</evidence>
<organism evidence="3 4">
    <name type="scientific">Brachybacterium paraconglomeratum</name>
    <dbReference type="NCBI Taxonomy" id="173362"/>
    <lineage>
        <taxon>Bacteria</taxon>
        <taxon>Bacillati</taxon>
        <taxon>Actinomycetota</taxon>
        <taxon>Actinomycetes</taxon>
        <taxon>Micrococcales</taxon>
        <taxon>Dermabacteraceae</taxon>
        <taxon>Brachybacterium</taxon>
    </lineage>
</organism>
<dbReference type="InterPro" id="IPR000086">
    <property type="entry name" value="NUDIX_hydrolase_dom"/>
</dbReference>
<dbReference type="Pfam" id="PF00293">
    <property type="entry name" value="NUDIX"/>
    <property type="match status" value="1"/>
</dbReference>
<comment type="caution">
    <text evidence="3">The sequence shown here is derived from an EMBL/GenBank/DDBJ whole genome shotgun (WGS) entry which is preliminary data.</text>
</comment>
<protein>
    <submittedName>
        <fullName evidence="3">NUDIX hydrolase</fullName>
    </submittedName>
</protein>
<reference evidence="3" key="1">
    <citation type="journal article" date="2021" name="PeerJ">
        <title>Extensive microbial diversity within the chicken gut microbiome revealed by metagenomics and culture.</title>
        <authorList>
            <person name="Gilroy R."/>
            <person name="Ravi A."/>
            <person name="Getino M."/>
            <person name="Pursley I."/>
            <person name="Horton D.L."/>
            <person name="Alikhan N.F."/>
            <person name="Baker D."/>
            <person name="Gharbi K."/>
            <person name="Hall N."/>
            <person name="Watson M."/>
            <person name="Adriaenssens E.M."/>
            <person name="Foster-Nyarko E."/>
            <person name="Jarju S."/>
            <person name="Secka A."/>
            <person name="Antonio M."/>
            <person name="Oren A."/>
            <person name="Chaudhuri R.R."/>
            <person name="La Ragione R."/>
            <person name="Hildebrand F."/>
            <person name="Pallen M.J."/>
        </authorList>
    </citation>
    <scope>NUCLEOTIDE SEQUENCE</scope>
    <source>
        <strain evidence="3">1647</strain>
    </source>
</reference>
<dbReference type="EMBL" id="DYWO01000291">
    <property type="protein sequence ID" value="HJF50072.1"/>
    <property type="molecule type" value="Genomic_DNA"/>
</dbReference>
<evidence type="ECO:0000313" key="4">
    <source>
        <dbReference type="Proteomes" id="UP000775129"/>
    </source>
</evidence>
<feature type="compositionally biased region" description="Polar residues" evidence="1">
    <location>
        <begin position="132"/>
        <end position="141"/>
    </location>
</feature>
<name>A0A921GNJ8_9MICO</name>
<dbReference type="Gene3D" id="3.90.79.10">
    <property type="entry name" value="Nucleoside Triphosphate Pyrophosphohydrolase"/>
    <property type="match status" value="1"/>
</dbReference>
<dbReference type="AlphaFoldDB" id="A0A921GNJ8"/>
<dbReference type="InterPro" id="IPR015797">
    <property type="entry name" value="NUDIX_hydrolase-like_dom_sf"/>
</dbReference>
<proteinExistence type="predicted"/>
<accession>A0A921GNJ8</accession>
<reference evidence="3" key="2">
    <citation type="submission" date="2021-09" db="EMBL/GenBank/DDBJ databases">
        <authorList>
            <person name="Gilroy R."/>
        </authorList>
    </citation>
    <scope>NUCLEOTIDE SEQUENCE</scope>
    <source>
        <strain evidence="3">1647</strain>
    </source>
</reference>